<gene>
    <name evidence="3" type="ORF">C484_00585</name>
</gene>
<dbReference type="InterPro" id="IPR000683">
    <property type="entry name" value="Gfo/Idh/MocA-like_OxRdtase_N"/>
</dbReference>
<dbReference type="Pfam" id="PF01408">
    <property type="entry name" value="GFO_IDH_MocA"/>
    <property type="match status" value="1"/>
</dbReference>
<organism evidence="3 4">
    <name type="scientific">Natrialba taiwanensis DSM 12281</name>
    <dbReference type="NCBI Taxonomy" id="1230458"/>
    <lineage>
        <taxon>Archaea</taxon>
        <taxon>Methanobacteriati</taxon>
        <taxon>Methanobacteriota</taxon>
        <taxon>Stenosarchaea group</taxon>
        <taxon>Halobacteria</taxon>
        <taxon>Halobacteriales</taxon>
        <taxon>Natrialbaceae</taxon>
        <taxon>Natrialba</taxon>
    </lineage>
</organism>
<dbReference type="InterPro" id="IPR036291">
    <property type="entry name" value="NAD(P)-bd_dom_sf"/>
</dbReference>
<keyword evidence="4" id="KW-1185">Reference proteome</keyword>
<dbReference type="AlphaFoldDB" id="M0ADP7"/>
<dbReference type="SUPFAM" id="SSF51735">
    <property type="entry name" value="NAD(P)-binding Rossmann-fold domains"/>
    <property type="match status" value="1"/>
</dbReference>
<dbReference type="SUPFAM" id="SSF55347">
    <property type="entry name" value="Glyceraldehyde-3-phosphate dehydrogenase-like, C-terminal domain"/>
    <property type="match status" value="1"/>
</dbReference>
<evidence type="ECO:0000259" key="2">
    <source>
        <dbReference type="Pfam" id="PF22725"/>
    </source>
</evidence>
<dbReference type="InterPro" id="IPR055170">
    <property type="entry name" value="GFO_IDH_MocA-like_dom"/>
</dbReference>
<dbReference type="InterPro" id="IPR052515">
    <property type="entry name" value="Gfo/Idh/MocA_Oxidoreductase"/>
</dbReference>
<dbReference type="Proteomes" id="UP000011648">
    <property type="component" value="Unassembled WGS sequence"/>
</dbReference>
<comment type="caution">
    <text evidence="3">The sequence shown here is derived from an EMBL/GenBank/DDBJ whole genome shotgun (WGS) entry which is preliminary data.</text>
</comment>
<dbReference type="STRING" id="1230458.C484_00585"/>
<dbReference type="OrthoDB" id="226094at2157"/>
<dbReference type="PANTHER" id="PTHR43249">
    <property type="entry name" value="UDP-N-ACETYL-2-AMINO-2-DEOXY-D-GLUCURONATE OXIDASE"/>
    <property type="match status" value="1"/>
</dbReference>
<evidence type="ECO:0000259" key="1">
    <source>
        <dbReference type="Pfam" id="PF01408"/>
    </source>
</evidence>
<dbReference type="EMBL" id="AOIL01000001">
    <property type="protein sequence ID" value="ELY96885.1"/>
    <property type="molecule type" value="Genomic_DNA"/>
</dbReference>
<feature type="domain" description="Gfo/Idh/MocA-like oxidoreductase N-terminal" evidence="1">
    <location>
        <begin position="7"/>
        <end position="121"/>
    </location>
</feature>
<dbReference type="RefSeq" id="WP_006824034.1">
    <property type="nucleotide sequence ID" value="NZ_AOIL01000001.1"/>
</dbReference>
<feature type="domain" description="GFO/IDH/MocA-like oxidoreductase" evidence="2">
    <location>
        <begin position="130"/>
        <end position="269"/>
    </location>
</feature>
<reference evidence="3 4" key="1">
    <citation type="journal article" date="2014" name="PLoS Genet.">
        <title>Phylogenetically driven sequencing of extremely halophilic archaea reveals strategies for static and dynamic osmo-response.</title>
        <authorList>
            <person name="Becker E.A."/>
            <person name="Seitzer P.M."/>
            <person name="Tritt A."/>
            <person name="Larsen D."/>
            <person name="Krusor M."/>
            <person name="Yao A.I."/>
            <person name="Wu D."/>
            <person name="Madern D."/>
            <person name="Eisen J.A."/>
            <person name="Darling A.E."/>
            <person name="Facciotti M.T."/>
        </authorList>
    </citation>
    <scope>NUCLEOTIDE SEQUENCE [LARGE SCALE GENOMIC DNA]</scope>
    <source>
        <strain evidence="3 4">DSM 12281</strain>
    </source>
</reference>
<dbReference type="Gene3D" id="3.30.360.10">
    <property type="entry name" value="Dihydrodipicolinate Reductase, domain 2"/>
    <property type="match status" value="1"/>
</dbReference>
<protein>
    <submittedName>
        <fullName evidence="3">Oxidoreductase domain protein</fullName>
    </submittedName>
</protein>
<dbReference type="Pfam" id="PF22725">
    <property type="entry name" value="GFO_IDH_MocA_C3"/>
    <property type="match status" value="1"/>
</dbReference>
<dbReference type="Gene3D" id="3.40.50.720">
    <property type="entry name" value="NAD(P)-binding Rossmann-like Domain"/>
    <property type="match status" value="1"/>
</dbReference>
<name>M0ADP7_9EURY</name>
<dbReference type="PATRIC" id="fig|1230458.4.peg.114"/>
<evidence type="ECO:0000313" key="4">
    <source>
        <dbReference type="Proteomes" id="UP000011648"/>
    </source>
</evidence>
<dbReference type="PANTHER" id="PTHR43249:SF1">
    <property type="entry name" value="D-GLUCOSIDE 3-DEHYDROGENASE"/>
    <property type="match status" value="1"/>
</dbReference>
<evidence type="ECO:0000313" key="3">
    <source>
        <dbReference type="EMBL" id="ELY96885.1"/>
    </source>
</evidence>
<proteinExistence type="predicted"/>
<accession>M0ADP7</accession>
<dbReference type="GO" id="GO:0000166">
    <property type="term" value="F:nucleotide binding"/>
    <property type="evidence" value="ECO:0007669"/>
    <property type="project" value="InterPro"/>
</dbReference>
<sequence length="357" mass="40025">MESTALTVGIVGLGAHGTNHVERLRELGHKVYGVDANTTARREFRERYNATTFESLDELYAKDLDAVIISTPNKFHETAAVDALEADHNVLLEKPLAHTLASAERIADAANRTGNVCMVGFHHRYRNACQVVKSYVEDGYLGEITHIDAQFIRRRGVPGRGTWYTSQDIAGGGALIDVGAHVLDLLLFWTDWPTITDAMAASRSDFGQHDDYTYLHMWGEDDRGKMYDVEDSVTAFCEFDSGMTANIQVAWAANMASTHSYRLRGTEAGMTIDITNTLQEVEPDIDQRNDLQLYEARSGRRNHFVNSEIIVSSNDPYRDELETFLDAVQSGKRPKMTNVEQALDVQRAIDRIYRASQ</sequence>